<sequence>MTDVADLTRELVAIPSHEDETAAGDAIEAWLRRETDADVTRDDAGNVIARKGTGDVSFALVGHHDVVPPADRQTEGDSYVVEERDGRLYGRGTADMKGSVAAAMCAFRDADPACELLFVSFVGEEIGGVGARAAIDDGFAPDYALVGEGSTNYTGDDVTDVVVAHKGRRGSTIVAHGEATHASVPESGVNAVYRACDAVDLVREMAFPEAEVLGNEVQGSVAVTGIDGGSAWNVIPDRCEITVDERTVPGERVALEAVEEIEGVEWTVDQDLPPMECDDEAFADTVLAAARDAQANAPELTTKPHATDAGWLSQAGTTCVVAGASEPGEAHTESESVSIDVLERCYRLYLNAAESVGAD</sequence>
<dbReference type="Pfam" id="PF01546">
    <property type="entry name" value="Peptidase_M20"/>
    <property type="match status" value="1"/>
</dbReference>
<name>A0A1G9Q0L4_9EURY</name>
<protein>
    <submittedName>
        <fullName evidence="4">Acetylornithine deacetylase</fullName>
    </submittedName>
</protein>
<accession>A0A1G9Q0L4</accession>
<evidence type="ECO:0000313" key="4">
    <source>
        <dbReference type="EMBL" id="SDM04017.1"/>
    </source>
</evidence>
<dbReference type="Pfam" id="PF07687">
    <property type="entry name" value="M20_dimer"/>
    <property type="match status" value="1"/>
</dbReference>
<proteinExistence type="predicted"/>
<evidence type="ECO:0000259" key="3">
    <source>
        <dbReference type="Pfam" id="PF07687"/>
    </source>
</evidence>
<dbReference type="InterPro" id="IPR036264">
    <property type="entry name" value="Bact_exopeptidase_dim_dom"/>
</dbReference>
<keyword evidence="5" id="KW-1185">Reference proteome</keyword>
<organism evidence="4 5">
    <name type="scientific">Halogranum gelatinilyticum</name>
    <dbReference type="NCBI Taxonomy" id="660521"/>
    <lineage>
        <taxon>Archaea</taxon>
        <taxon>Methanobacteriati</taxon>
        <taxon>Methanobacteriota</taxon>
        <taxon>Stenosarchaea group</taxon>
        <taxon>Halobacteria</taxon>
        <taxon>Halobacteriales</taxon>
        <taxon>Haloferacaceae</taxon>
    </lineage>
</organism>
<dbReference type="SUPFAM" id="SSF55031">
    <property type="entry name" value="Bacterial exopeptidase dimerisation domain"/>
    <property type="match status" value="1"/>
</dbReference>
<dbReference type="RefSeq" id="WP_089693939.1">
    <property type="nucleotide sequence ID" value="NZ_FNHL01000001.1"/>
</dbReference>
<evidence type="ECO:0000256" key="2">
    <source>
        <dbReference type="ARBA" id="ARBA00022801"/>
    </source>
</evidence>
<dbReference type="InterPro" id="IPR050072">
    <property type="entry name" value="Peptidase_M20A"/>
</dbReference>
<evidence type="ECO:0000256" key="1">
    <source>
        <dbReference type="ARBA" id="ARBA00022723"/>
    </source>
</evidence>
<dbReference type="EMBL" id="FNHL01000001">
    <property type="protein sequence ID" value="SDM04017.1"/>
    <property type="molecule type" value="Genomic_DNA"/>
</dbReference>
<keyword evidence="1" id="KW-0479">Metal-binding</keyword>
<dbReference type="SUPFAM" id="SSF53187">
    <property type="entry name" value="Zn-dependent exopeptidases"/>
    <property type="match status" value="1"/>
</dbReference>
<dbReference type="Proteomes" id="UP000199451">
    <property type="component" value="Unassembled WGS sequence"/>
</dbReference>
<evidence type="ECO:0000313" key="5">
    <source>
        <dbReference type="Proteomes" id="UP000199451"/>
    </source>
</evidence>
<dbReference type="STRING" id="660521.SAMN04487949_0608"/>
<dbReference type="OrthoDB" id="133929at2157"/>
<dbReference type="AlphaFoldDB" id="A0A1G9Q0L4"/>
<dbReference type="Gene3D" id="3.40.630.10">
    <property type="entry name" value="Zn peptidases"/>
    <property type="match status" value="1"/>
</dbReference>
<gene>
    <name evidence="4" type="ORF">SAMN04487949_0608</name>
</gene>
<dbReference type="InterPro" id="IPR002933">
    <property type="entry name" value="Peptidase_M20"/>
</dbReference>
<keyword evidence="2" id="KW-0378">Hydrolase</keyword>
<dbReference type="GO" id="GO:0046872">
    <property type="term" value="F:metal ion binding"/>
    <property type="evidence" value="ECO:0007669"/>
    <property type="project" value="UniProtKB-KW"/>
</dbReference>
<reference evidence="5" key="1">
    <citation type="submission" date="2016-10" db="EMBL/GenBank/DDBJ databases">
        <authorList>
            <person name="Varghese N."/>
            <person name="Submissions S."/>
        </authorList>
    </citation>
    <scope>NUCLEOTIDE SEQUENCE [LARGE SCALE GENOMIC DNA]</scope>
    <source>
        <strain evidence="5">CGMCC 1.10119</strain>
    </source>
</reference>
<feature type="domain" description="Peptidase M20 dimerisation" evidence="3">
    <location>
        <begin position="163"/>
        <end position="253"/>
    </location>
</feature>
<dbReference type="PANTHER" id="PTHR43808">
    <property type="entry name" value="ACETYLORNITHINE DEACETYLASE"/>
    <property type="match status" value="1"/>
</dbReference>
<dbReference type="GO" id="GO:0016787">
    <property type="term" value="F:hydrolase activity"/>
    <property type="evidence" value="ECO:0007669"/>
    <property type="project" value="UniProtKB-KW"/>
</dbReference>
<dbReference type="InterPro" id="IPR011650">
    <property type="entry name" value="Peptidase_M20_dimer"/>
</dbReference>
<dbReference type="Gene3D" id="3.30.70.360">
    <property type="match status" value="1"/>
</dbReference>